<dbReference type="SUPFAM" id="SSF50978">
    <property type="entry name" value="WD40 repeat-like"/>
    <property type="match status" value="1"/>
</dbReference>
<dbReference type="PROSITE" id="PS50082">
    <property type="entry name" value="WD_REPEATS_2"/>
    <property type="match status" value="1"/>
</dbReference>
<keyword evidence="1 3" id="KW-0853">WD repeat</keyword>
<evidence type="ECO:0000256" key="2">
    <source>
        <dbReference type="ARBA" id="ARBA00022737"/>
    </source>
</evidence>
<comment type="caution">
    <text evidence="5">The sequence shown here is derived from an EMBL/GenBank/DDBJ whole genome shotgun (WGS) entry which is preliminary data.</text>
</comment>
<dbReference type="InterPro" id="IPR001680">
    <property type="entry name" value="WD40_rpt"/>
</dbReference>
<proteinExistence type="predicted"/>
<dbReference type="Gene3D" id="2.130.10.10">
    <property type="entry name" value="YVTN repeat-like/Quinoprotein amine dehydrogenase"/>
    <property type="match status" value="1"/>
</dbReference>
<feature type="repeat" description="WD" evidence="3">
    <location>
        <begin position="310"/>
        <end position="336"/>
    </location>
</feature>
<evidence type="ECO:0000313" key="5">
    <source>
        <dbReference type="EMBL" id="CAF9933122.1"/>
    </source>
</evidence>
<organism evidence="5 6">
    <name type="scientific">Alectoria fallacina</name>
    <dbReference type="NCBI Taxonomy" id="1903189"/>
    <lineage>
        <taxon>Eukaryota</taxon>
        <taxon>Fungi</taxon>
        <taxon>Dikarya</taxon>
        <taxon>Ascomycota</taxon>
        <taxon>Pezizomycotina</taxon>
        <taxon>Lecanoromycetes</taxon>
        <taxon>OSLEUM clade</taxon>
        <taxon>Lecanoromycetidae</taxon>
        <taxon>Lecanorales</taxon>
        <taxon>Lecanorineae</taxon>
        <taxon>Parmeliaceae</taxon>
        <taxon>Alectoria</taxon>
    </lineage>
</organism>
<dbReference type="GO" id="GO:0080008">
    <property type="term" value="C:Cul4-RING E3 ubiquitin ligase complex"/>
    <property type="evidence" value="ECO:0007669"/>
    <property type="project" value="TreeGrafter"/>
</dbReference>
<feature type="compositionally biased region" description="Basic and acidic residues" evidence="4">
    <location>
        <begin position="39"/>
        <end position="59"/>
    </location>
</feature>
<name>A0A8H3G217_9LECA</name>
<dbReference type="SMART" id="SM00320">
    <property type="entry name" value="WD40"/>
    <property type="match status" value="1"/>
</dbReference>
<evidence type="ECO:0000256" key="1">
    <source>
        <dbReference type="ARBA" id="ARBA00022574"/>
    </source>
</evidence>
<dbReference type="EMBL" id="CAJPDR010000348">
    <property type="protein sequence ID" value="CAF9933122.1"/>
    <property type="molecule type" value="Genomic_DNA"/>
</dbReference>
<evidence type="ECO:0000313" key="6">
    <source>
        <dbReference type="Proteomes" id="UP000664203"/>
    </source>
</evidence>
<dbReference type="InterPro" id="IPR052254">
    <property type="entry name" value="CUL4-DDB1_E3_ligase_receptor"/>
</dbReference>
<dbReference type="InterPro" id="IPR015943">
    <property type="entry name" value="WD40/YVTN_repeat-like_dom_sf"/>
</dbReference>
<evidence type="ECO:0000256" key="3">
    <source>
        <dbReference type="PROSITE-ProRule" id="PRU00221"/>
    </source>
</evidence>
<accession>A0A8H3G217</accession>
<feature type="region of interest" description="Disordered" evidence="4">
    <location>
        <begin position="29"/>
        <end position="63"/>
    </location>
</feature>
<dbReference type="PANTHER" id="PTHR44472:SF1">
    <property type="entry name" value="DDB1 AND CUL4 ASSOCIATED FACTOR 4"/>
    <property type="match status" value="1"/>
</dbReference>
<protein>
    <submittedName>
        <fullName evidence="5">Uncharacterized protein</fullName>
    </submittedName>
</protein>
<reference evidence="5" key="1">
    <citation type="submission" date="2021-03" db="EMBL/GenBank/DDBJ databases">
        <authorList>
            <person name="Tagirdzhanova G."/>
        </authorList>
    </citation>
    <scope>NUCLEOTIDE SEQUENCE</scope>
</reference>
<evidence type="ECO:0000256" key="4">
    <source>
        <dbReference type="SAM" id="MobiDB-lite"/>
    </source>
</evidence>
<dbReference type="InterPro" id="IPR036322">
    <property type="entry name" value="WD40_repeat_dom_sf"/>
</dbReference>
<keyword evidence="2" id="KW-0677">Repeat</keyword>
<dbReference type="PANTHER" id="PTHR44472">
    <property type="entry name" value="DDB1- AND CUL4-ASSOCIATED FACTOR 4-RELATED"/>
    <property type="match status" value="1"/>
</dbReference>
<sequence length="480" mass="53293">MPPPLPGFYYDAEKKKYFKIQPDHVAAHASASKYSKAAVKKEAEEQREQKRRKPLDQRERKMRVKRSMVLENPLGGGWGVRRELGDGKLESSTIMRAWAQGLQRKSVSDFRHQDCGSDTFVFDTSMGVLTHAETLGGHGANASFSMFVKHIVPPACDLEKGNWVELGAMLGGHSFDSQVTSMEISQSRVLMTTTMGGSQPACVHLTKLVEPEEWTERYQGYMGTRSHERDNDLLSYTSDVSTVIRSQRSATFWAASARPDPTTSDFAIATTNGTIIVAEAQSSWSFDRIQTFKYKDFDASSEVLAVDWLDTNILLNGCRDGTVRLWDARTHGSSGTSWRIKHPSCINHVRKVDRNRIVVAGLERQMAAYDLRYIRPVDESGNGTTRAYVEFPGYRNKEMNGAAVGFDVGGNLVAAGMDEGGAQMFDAASGREVMMGKGEDVGKELGGPARCLRFVEMEERRDGRGLFVADGRGISLWAWS</sequence>
<gene>
    <name evidence="5" type="ORF">ALECFALPRED_005483</name>
</gene>
<dbReference type="OrthoDB" id="128867at2759"/>
<dbReference type="AlphaFoldDB" id="A0A8H3G217"/>
<dbReference type="Proteomes" id="UP000664203">
    <property type="component" value="Unassembled WGS sequence"/>
</dbReference>
<keyword evidence="6" id="KW-1185">Reference proteome</keyword>